<name>A0A369VVT1_9SPHN</name>
<dbReference type="Proteomes" id="UP000253918">
    <property type="component" value="Unassembled WGS sequence"/>
</dbReference>
<gene>
    <name evidence="2" type="ORF">DVW87_00205</name>
</gene>
<dbReference type="InterPro" id="IPR012341">
    <property type="entry name" value="6hp_glycosidase-like_sf"/>
</dbReference>
<evidence type="ECO:0000313" key="2">
    <source>
        <dbReference type="EMBL" id="RDE06203.1"/>
    </source>
</evidence>
<dbReference type="InterPro" id="IPR008928">
    <property type="entry name" value="6-hairpin_glycosidase_sf"/>
</dbReference>
<organism evidence="2 3">
    <name type="scientific">Sphingomonas aracearum</name>
    <dbReference type="NCBI Taxonomy" id="2283317"/>
    <lineage>
        <taxon>Bacteria</taxon>
        <taxon>Pseudomonadati</taxon>
        <taxon>Pseudomonadota</taxon>
        <taxon>Alphaproteobacteria</taxon>
        <taxon>Sphingomonadales</taxon>
        <taxon>Sphingomonadaceae</taxon>
        <taxon>Sphingomonas</taxon>
    </lineage>
</organism>
<evidence type="ECO:0000313" key="3">
    <source>
        <dbReference type="Proteomes" id="UP000253918"/>
    </source>
</evidence>
<dbReference type="OrthoDB" id="9763537at2"/>
<proteinExistence type="predicted"/>
<keyword evidence="1" id="KW-0732">Signal</keyword>
<dbReference type="Gene3D" id="1.50.10.10">
    <property type="match status" value="1"/>
</dbReference>
<reference evidence="2 3" key="1">
    <citation type="submission" date="2018-07" db="EMBL/GenBank/DDBJ databases">
        <title>a novel species of Sphingomonas isolated from the rhizosphere soil of Araceae plant.</title>
        <authorList>
            <person name="Zhiyong W."/>
            <person name="Qinglan Z."/>
            <person name="Zhiwei F."/>
            <person name="Ding X."/>
            <person name="Gejiao W."/>
            <person name="Shixue Z."/>
        </authorList>
    </citation>
    <scope>NUCLEOTIDE SEQUENCE [LARGE SCALE GENOMIC DNA]</scope>
    <source>
        <strain evidence="2 3">WZY 27</strain>
    </source>
</reference>
<feature type="chain" id="PRO_5017025866" evidence="1">
    <location>
        <begin position="17"/>
        <end position="906"/>
    </location>
</feature>
<sequence>MKAFAALLLIAAAPQAAPVLHPGTWFVLASDDVSATIKQDAGMRLDYDFGRVSGFAGAKAALPIEWPGNFVLRLRIRGQGGANDLQLKFVDASGDNVWWVRKEGFRPSADWQVIDVPVRDVEWAWGPDKDRTLRRTASVELVVARGAEGGKGWIELGDLSLRPLPGAPAPKPPAERGINDTLASIAKAAPRGAYPRGFTEQSYWTLVGADGASDSGLIGEDGAVELGKGGPSIEPFVLSAGRRYSWADVAETQSLEDGYLPIPHVTWNGPGWTLDTSAFADVSDPQGRLFLRYRLTNKSAERQDLRLALALRPFQVNPPAQFLSQRGGHSPVDAVERTSAGLTYRVPAGERGVASVEAPSSFAAWTGAALMLPRSPSTAIQSVRGAEALASGAMLYAMRLAPGETREVRLVAPLHGAAQAVDAAVFERAYQAARASWHAKLDAVGITLPASKRHIADSVRSGLAHMLMSRAGPALKPGTRSYDRSWIRDGAMISDGLLRLGQVAPVVDYARWYSAYQFSNGKVPCCVDFRGADPVPENDSQGEYIHLVTQLYRYTGDKAVLERYWPQLTAAWRYMDAQRLSERTATNRTPERQMLYGLLPPSISHEGYSAKPQYSLWDDFWGLRGYKDAVIAAEALGKPEAASMAAARDQFAGDIHAAIAAAAAFWKIDHIPGATSNGDFDATSTTIALGVADESARLDPALTRNTFERMWRKVMARRGATDWQDYTPYELRNVSAFVRLGWRERANALLDFYFADQRPRAWNGWAEVVGRDPREIRFIGDMPHAWISSDYIRAALDLFAYERAEDESVVLGAGLTADYLAGEGVAIRGLRTSHGAVDFSFRRAGGDAVAMLGGTARVPGGYVLTWPLASAPGRTTVDGRSARWAADGLHVPADGREHKVVVRIGR</sequence>
<dbReference type="InterPro" id="IPR008979">
    <property type="entry name" value="Galactose-bd-like_sf"/>
</dbReference>
<feature type="signal peptide" evidence="1">
    <location>
        <begin position="1"/>
        <end position="16"/>
    </location>
</feature>
<accession>A0A369VVT1</accession>
<dbReference type="SUPFAM" id="SSF48208">
    <property type="entry name" value="Six-hairpin glycosidases"/>
    <property type="match status" value="1"/>
</dbReference>
<dbReference type="AlphaFoldDB" id="A0A369VVT1"/>
<dbReference type="SUPFAM" id="SSF49785">
    <property type="entry name" value="Galactose-binding domain-like"/>
    <property type="match status" value="1"/>
</dbReference>
<keyword evidence="3" id="KW-1185">Reference proteome</keyword>
<evidence type="ECO:0000256" key="1">
    <source>
        <dbReference type="SAM" id="SignalP"/>
    </source>
</evidence>
<dbReference type="RefSeq" id="WP_114685785.1">
    <property type="nucleotide sequence ID" value="NZ_QQNB01000001.1"/>
</dbReference>
<dbReference type="GO" id="GO:0005975">
    <property type="term" value="P:carbohydrate metabolic process"/>
    <property type="evidence" value="ECO:0007669"/>
    <property type="project" value="InterPro"/>
</dbReference>
<protein>
    <submittedName>
        <fullName evidence="2">Uncharacterized protein</fullName>
    </submittedName>
</protein>
<dbReference type="EMBL" id="QQNB01000001">
    <property type="protein sequence ID" value="RDE06203.1"/>
    <property type="molecule type" value="Genomic_DNA"/>
</dbReference>
<comment type="caution">
    <text evidence="2">The sequence shown here is derived from an EMBL/GenBank/DDBJ whole genome shotgun (WGS) entry which is preliminary data.</text>
</comment>